<evidence type="ECO:0000256" key="1">
    <source>
        <dbReference type="ARBA" id="ARBA00022942"/>
    </source>
</evidence>
<dbReference type="InterPro" id="IPR019585">
    <property type="entry name" value="Rpn7/CSN1"/>
</dbReference>
<keyword evidence="6" id="KW-1185">Reference proteome</keyword>
<dbReference type="Pfam" id="PF01399">
    <property type="entry name" value="PCI"/>
    <property type="match status" value="1"/>
</dbReference>
<comment type="subunit">
    <text evidence="3">The 26S proteasome is composed of a core protease, known as the 20S proteasome, capped at one or both ends by the 19S regulatory complex (RC). The RC is composed of at least 18 different subunits in two subcomplexes, the base and the lid, which form the portions proximal and distal to the 20S proteolytic core, respectively. Component of the lid subcomplex of the 19S RC.</text>
</comment>
<evidence type="ECO:0000259" key="4">
    <source>
        <dbReference type="PROSITE" id="PS50250"/>
    </source>
</evidence>
<dbReference type="PANTHER" id="PTHR14145:SF1">
    <property type="entry name" value="26S PROTEASOME NON-ATPASE REGULATORY SUBUNIT 6"/>
    <property type="match status" value="1"/>
</dbReference>
<dbReference type="InterPro" id="IPR049549">
    <property type="entry name" value="RPN7_PSMD6_C"/>
</dbReference>
<evidence type="ECO:0000256" key="3">
    <source>
        <dbReference type="ARBA" id="ARBA00093502"/>
    </source>
</evidence>
<dbReference type="FunFam" id="1.25.40.570:FF:000005">
    <property type="entry name" value="26S proteasome regulatory subunit N7"/>
    <property type="match status" value="1"/>
</dbReference>
<gene>
    <name evidence="5" type="ORF">BJ508DRAFT_203543</name>
</gene>
<keyword evidence="1" id="KW-0647">Proteasome</keyword>
<comment type="function">
    <text evidence="2">Component of the 19S cap proteasome complex which acts as a regulatory subunit of the 26S proteasome, involved in the ATP-dependent degradation of ubiquitinated proteins.</text>
</comment>
<dbReference type="GO" id="GO:0043161">
    <property type="term" value="P:proteasome-mediated ubiquitin-dependent protein catabolic process"/>
    <property type="evidence" value="ECO:0007669"/>
    <property type="project" value="TreeGrafter"/>
</dbReference>
<dbReference type="SMART" id="SM00088">
    <property type="entry name" value="PINT"/>
    <property type="match status" value="1"/>
</dbReference>
<sequence>MGSDPQHAKYPDLSLAQDIFNLSTPSLTSLHPASASKLANSIKENKQASLYRYLAHPDNGILAQKGSTEAAKLLPWDESLYEELKKANEEALSAFDSEAKEAEEKAGESEVVDAMSKKAEYLAQAADKVSALKAYEELILKTPTLGVKIDIVLAIIRLNMFFDDKLGVKEGIDRAKQLVETGGDWDRRNRLKAYQGLHLLSIRSFAEAAPLLLDSLSTFTSTELCDYDQLVIYAVLAGIISLPRVDFKAKVVDSAEVLTILASRKDDTSHNVTTESGVTGFSALESLVNSFHLCLYKDFFVALAQVEELFLSKDRLLAAHRVYYTREMRRRAYAQLLESYRVVGINSMADAFGVTEDWLDKDLSKFIPSGSLNCTIDRVGGVIETNRPDEKNKQYREVIRQGDQVLTKLQKFGQAVRLRGSERN</sequence>
<dbReference type="InterPro" id="IPR045135">
    <property type="entry name" value="Rpn7_N"/>
</dbReference>
<dbReference type="PROSITE" id="PS50250">
    <property type="entry name" value="PCI"/>
    <property type="match status" value="1"/>
</dbReference>
<dbReference type="AlphaFoldDB" id="A0A3N4IMI9"/>
<dbReference type="InterPro" id="IPR000717">
    <property type="entry name" value="PCI_dom"/>
</dbReference>
<reference evidence="5 6" key="1">
    <citation type="journal article" date="2018" name="Nat. Ecol. Evol.">
        <title>Pezizomycetes genomes reveal the molecular basis of ectomycorrhizal truffle lifestyle.</title>
        <authorList>
            <person name="Murat C."/>
            <person name="Payen T."/>
            <person name="Noel B."/>
            <person name="Kuo A."/>
            <person name="Morin E."/>
            <person name="Chen J."/>
            <person name="Kohler A."/>
            <person name="Krizsan K."/>
            <person name="Balestrini R."/>
            <person name="Da Silva C."/>
            <person name="Montanini B."/>
            <person name="Hainaut M."/>
            <person name="Levati E."/>
            <person name="Barry K.W."/>
            <person name="Belfiori B."/>
            <person name="Cichocki N."/>
            <person name="Clum A."/>
            <person name="Dockter R.B."/>
            <person name="Fauchery L."/>
            <person name="Guy J."/>
            <person name="Iotti M."/>
            <person name="Le Tacon F."/>
            <person name="Lindquist E.A."/>
            <person name="Lipzen A."/>
            <person name="Malagnac F."/>
            <person name="Mello A."/>
            <person name="Molinier V."/>
            <person name="Miyauchi S."/>
            <person name="Poulain J."/>
            <person name="Riccioni C."/>
            <person name="Rubini A."/>
            <person name="Sitrit Y."/>
            <person name="Splivallo R."/>
            <person name="Traeger S."/>
            <person name="Wang M."/>
            <person name="Zifcakova L."/>
            <person name="Wipf D."/>
            <person name="Zambonelli A."/>
            <person name="Paolocci F."/>
            <person name="Nowrousian M."/>
            <person name="Ottonello S."/>
            <person name="Baldrian P."/>
            <person name="Spatafora J.W."/>
            <person name="Henrissat B."/>
            <person name="Nagy L.G."/>
            <person name="Aury J.M."/>
            <person name="Wincker P."/>
            <person name="Grigoriev I.V."/>
            <person name="Bonfante P."/>
            <person name="Martin F.M."/>
        </authorList>
    </citation>
    <scope>NUCLEOTIDE SEQUENCE [LARGE SCALE GENOMIC DNA]</scope>
    <source>
        <strain evidence="5 6">RN42</strain>
    </source>
</reference>
<dbReference type="OrthoDB" id="1452at2759"/>
<dbReference type="Pfam" id="PF10602">
    <property type="entry name" value="RPN7"/>
    <property type="match status" value="1"/>
</dbReference>
<evidence type="ECO:0000256" key="2">
    <source>
        <dbReference type="ARBA" id="ARBA00093435"/>
    </source>
</evidence>
<dbReference type="SUPFAM" id="SSF46785">
    <property type="entry name" value="Winged helix' DNA-binding domain"/>
    <property type="match status" value="1"/>
</dbReference>
<feature type="domain" description="PCI" evidence="4">
    <location>
        <begin position="204"/>
        <end position="390"/>
    </location>
</feature>
<protein>
    <submittedName>
        <fullName evidence="5">PCI-domain-containing protein</fullName>
    </submittedName>
</protein>
<organism evidence="5 6">
    <name type="scientific">Ascobolus immersus RN42</name>
    <dbReference type="NCBI Taxonomy" id="1160509"/>
    <lineage>
        <taxon>Eukaryota</taxon>
        <taxon>Fungi</taxon>
        <taxon>Dikarya</taxon>
        <taxon>Ascomycota</taxon>
        <taxon>Pezizomycotina</taxon>
        <taxon>Pezizomycetes</taxon>
        <taxon>Pezizales</taxon>
        <taxon>Ascobolaceae</taxon>
        <taxon>Ascobolus</taxon>
    </lineage>
</organism>
<dbReference type="Gene3D" id="1.25.40.570">
    <property type="match status" value="1"/>
</dbReference>
<dbReference type="EMBL" id="ML119647">
    <property type="protein sequence ID" value="RPA87343.1"/>
    <property type="molecule type" value="Genomic_DNA"/>
</dbReference>
<dbReference type="GO" id="GO:0008541">
    <property type="term" value="C:proteasome regulatory particle, lid subcomplex"/>
    <property type="evidence" value="ECO:0007669"/>
    <property type="project" value="UniProtKB-ARBA"/>
</dbReference>
<name>A0A3N4IMI9_ASCIM</name>
<evidence type="ECO:0000313" key="5">
    <source>
        <dbReference type="EMBL" id="RPA87343.1"/>
    </source>
</evidence>
<dbReference type="Proteomes" id="UP000275078">
    <property type="component" value="Unassembled WGS sequence"/>
</dbReference>
<dbReference type="STRING" id="1160509.A0A3N4IMI9"/>
<accession>A0A3N4IMI9</accession>
<proteinExistence type="predicted"/>
<dbReference type="Pfam" id="PF21154">
    <property type="entry name" value="RPN7_PSMD6_C"/>
    <property type="match status" value="1"/>
</dbReference>
<evidence type="ECO:0000313" key="6">
    <source>
        <dbReference type="Proteomes" id="UP000275078"/>
    </source>
</evidence>
<dbReference type="PANTHER" id="PTHR14145">
    <property type="entry name" value="26S PROTESOME SUBUNIT 6"/>
    <property type="match status" value="1"/>
</dbReference>
<dbReference type="InterPro" id="IPR036390">
    <property type="entry name" value="WH_DNA-bd_sf"/>
</dbReference>